<dbReference type="Gene3D" id="1.10.287.950">
    <property type="entry name" value="Methyl-accepting chemotaxis protein"/>
    <property type="match status" value="1"/>
</dbReference>
<dbReference type="SUPFAM" id="SSF58104">
    <property type="entry name" value="Methyl-accepting chemotaxis protein (MCP) signaling domain"/>
    <property type="match status" value="1"/>
</dbReference>
<evidence type="ECO:0000256" key="7">
    <source>
        <dbReference type="ARBA" id="ARBA00029447"/>
    </source>
</evidence>
<dbReference type="RefSeq" id="WP_109714512.1">
    <property type="nucleotide sequence ID" value="NZ_QGDS01000021.1"/>
</dbReference>
<evidence type="ECO:0000259" key="11">
    <source>
        <dbReference type="PROSITE" id="PS50885"/>
    </source>
</evidence>
<keyword evidence="6" id="KW-0472">Membrane</keyword>
<sequence>MMHFKSIRIKFIANIILVALTSVLLIQTANLLLLQRSFSKLVPSTMETSLLNAHEQIQIKLKENFSALEAISNMPMIKDTSLSLEERAAGLSSFVEANEDKGYQACAITDTTGRAVLSSGVELDVSADSYYQEAAQGKKIVSDPFISRATGNLLIVYAVPYYDNGGNFAGVITLDTDALYLSHNFSVQSLGENIEVFAITNDGTTVVSTDLDMVQSQLNDFNEVKNDSSLKGLVESEKKMIQGLSGKGEHVYHKIRELIHYMPVEGTSWSIAVTQPKNEAYQTVNAIKINGLIVLGIVTVLSIIAGTLLSKSISRPIVQLADAANSLAQGDVDVNILIKSQDETGILAEAFHKMIQNVREQAGAINCIAQGDYTVSLPIRGSKDIVNREINQLVKNYNQLMGELRTVAEQVSFGASQVAGGAQLLASGSSQQSASMENLSITINEINAHADSNTKLATDAMNDVNNAGRLVKESMISMQSTAKAMTDIEASSKQIAKVIMVIDDIAFQTNLLALNAAVEAARAGQQGKGFAVVADEVRSLAEKSAEAARETAQLIENSIQGVSCGVEVARRAVKEIETAGAITEGDGVIMQKICTASEQQHLEIAEITQSIVEITEVVQTNSATAQESAASAEELSAQSARLNDIVDRFKLQAWKEDAEKVSPPEKY</sequence>
<evidence type="ECO:0000256" key="3">
    <source>
        <dbReference type="ARBA" id="ARBA00022500"/>
    </source>
</evidence>
<dbReference type="Pfam" id="PF02743">
    <property type="entry name" value="dCache_1"/>
    <property type="match status" value="1"/>
</dbReference>
<dbReference type="CDD" id="cd12912">
    <property type="entry name" value="PDC2_MCP_like"/>
    <property type="match status" value="1"/>
</dbReference>
<protein>
    <submittedName>
        <fullName evidence="12">Methyl-accepting chemotaxis protein</fullName>
    </submittedName>
</protein>
<keyword evidence="9" id="KW-0175">Coiled coil</keyword>
<dbReference type="GO" id="GO:0007165">
    <property type="term" value="P:signal transduction"/>
    <property type="evidence" value="ECO:0007669"/>
    <property type="project" value="UniProtKB-KW"/>
</dbReference>
<keyword evidence="3" id="KW-0145">Chemotaxis</keyword>
<evidence type="ECO:0000256" key="1">
    <source>
        <dbReference type="ARBA" id="ARBA00004651"/>
    </source>
</evidence>
<dbReference type="CDD" id="cd18773">
    <property type="entry name" value="PDC1_HK_sensor"/>
    <property type="match status" value="1"/>
</dbReference>
<reference evidence="13" key="1">
    <citation type="submission" date="2017-07" db="EMBL/GenBank/DDBJ databases">
        <authorList>
            <person name="Varghese N."/>
            <person name="Submissions S."/>
        </authorList>
    </citation>
    <scope>NUCLEOTIDE SEQUENCE [LARGE SCALE GENOMIC DNA]</scope>
    <source>
        <strain evidence="13">NLAE-zl-C134</strain>
    </source>
</reference>
<evidence type="ECO:0000256" key="6">
    <source>
        <dbReference type="ARBA" id="ARBA00023136"/>
    </source>
</evidence>
<evidence type="ECO:0000313" key="13">
    <source>
        <dbReference type="Proteomes" id="UP000254051"/>
    </source>
</evidence>
<dbReference type="GO" id="GO:0005886">
    <property type="term" value="C:plasma membrane"/>
    <property type="evidence" value="ECO:0007669"/>
    <property type="project" value="UniProtKB-SubCell"/>
</dbReference>
<evidence type="ECO:0000256" key="9">
    <source>
        <dbReference type="SAM" id="Coils"/>
    </source>
</evidence>
<dbReference type="InterPro" id="IPR029151">
    <property type="entry name" value="Sensor-like_sf"/>
</dbReference>
<dbReference type="CDD" id="cd11386">
    <property type="entry name" value="MCP_signal"/>
    <property type="match status" value="1"/>
</dbReference>
<accession>A0A315ZP44</accession>
<feature type="domain" description="Methyl-accepting transducer" evidence="10">
    <location>
        <begin position="407"/>
        <end position="636"/>
    </location>
</feature>
<dbReference type="Pfam" id="PF00672">
    <property type="entry name" value="HAMP"/>
    <property type="match status" value="1"/>
</dbReference>
<gene>
    <name evidence="12" type="ORF">SAMN05216529_12133</name>
</gene>
<dbReference type="CDD" id="cd06225">
    <property type="entry name" value="HAMP"/>
    <property type="match status" value="2"/>
</dbReference>
<dbReference type="Gene3D" id="3.30.450.20">
    <property type="entry name" value="PAS domain"/>
    <property type="match status" value="1"/>
</dbReference>
<dbReference type="PROSITE" id="PS50885">
    <property type="entry name" value="HAMP"/>
    <property type="match status" value="2"/>
</dbReference>
<dbReference type="PROSITE" id="PS50111">
    <property type="entry name" value="CHEMOTAXIS_TRANSDUC_2"/>
    <property type="match status" value="1"/>
</dbReference>
<evidence type="ECO:0000256" key="2">
    <source>
        <dbReference type="ARBA" id="ARBA00022475"/>
    </source>
</evidence>
<dbReference type="AlphaFoldDB" id="A0A315ZP44"/>
<dbReference type="GO" id="GO:0006935">
    <property type="term" value="P:chemotaxis"/>
    <property type="evidence" value="ECO:0007669"/>
    <property type="project" value="UniProtKB-KW"/>
</dbReference>
<dbReference type="InterPro" id="IPR004089">
    <property type="entry name" value="MCPsignal_dom"/>
</dbReference>
<keyword evidence="4" id="KW-0812">Transmembrane</keyword>
<comment type="similarity">
    <text evidence="7">Belongs to the methyl-accepting chemotaxis (MCP) protein family.</text>
</comment>
<dbReference type="InterPro" id="IPR033479">
    <property type="entry name" value="dCache_1"/>
</dbReference>
<dbReference type="GO" id="GO:0004888">
    <property type="term" value="F:transmembrane signaling receptor activity"/>
    <property type="evidence" value="ECO:0007669"/>
    <property type="project" value="TreeGrafter"/>
</dbReference>
<dbReference type="PANTHER" id="PTHR43531:SF11">
    <property type="entry name" value="METHYL-ACCEPTING CHEMOTAXIS PROTEIN 3"/>
    <property type="match status" value="1"/>
</dbReference>
<keyword evidence="2" id="KW-1003">Cell membrane</keyword>
<dbReference type="SUPFAM" id="SSF103190">
    <property type="entry name" value="Sensory domain-like"/>
    <property type="match status" value="1"/>
</dbReference>
<keyword evidence="8" id="KW-0807">Transducer</keyword>
<dbReference type="OrthoDB" id="9762005at2"/>
<dbReference type="Pfam" id="PF00015">
    <property type="entry name" value="MCPsignal"/>
    <property type="match status" value="1"/>
</dbReference>
<evidence type="ECO:0000256" key="8">
    <source>
        <dbReference type="PROSITE-ProRule" id="PRU00284"/>
    </source>
</evidence>
<dbReference type="PANTHER" id="PTHR43531">
    <property type="entry name" value="PROTEIN ICFG"/>
    <property type="match status" value="1"/>
</dbReference>
<evidence type="ECO:0000313" key="12">
    <source>
        <dbReference type="EMBL" id="SUQ16099.1"/>
    </source>
</evidence>
<feature type="domain" description="HAMP" evidence="11">
    <location>
        <begin position="368"/>
        <end position="409"/>
    </location>
</feature>
<organism evidence="12 13">
    <name type="scientific">Faecalicatena contorta</name>
    <dbReference type="NCBI Taxonomy" id="39482"/>
    <lineage>
        <taxon>Bacteria</taxon>
        <taxon>Bacillati</taxon>
        <taxon>Bacillota</taxon>
        <taxon>Clostridia</taxon>
        <taxon>Lachnospirales</taxon>
        <taxon>Lachnospiraceae</taxon>
        <taxon>Faecalicatena</taxon>
    </lineage>
</organism>
<comment type="subcellular location">
    <subcellularLocation>
        <location evidence="1">Cell membrane</location>
        <topology evidence="1">Multi-pass membrane protein</topology>
    </subcellularLocation>
</comment>
<feature type="domain" description="HAMP" evidence="11">
    <location>
        <begin position="311"/>
        <end position="363"/>
    </location>
</feature>
<dbReference type="Gene3D" id="6.10.340.10">
    <property type="match status" value="1"/>
</dbReference>
<dbReference type="SMART" id="SM00283">
    <property type="entry name" value="MA"/>
    <property type="match status" value="1"/>
</dbReference>
<feature type="coiled-coil region" evidence="9">
    <location>
        <begin position="383"/>
        <end position="410"/>
    </location>
</feature>
<dbReference type="SMART" id="SM00304">
    <property type="entry name" value="HAMP"/>
    <property type="match status" value="1"/>
</dbReference>
<dbReference type="EMBL" id="UHJJ01000021">
    <property type="protein sequence ID" value="SUQ16099.1"/>
    <property type="molecule type" value="Genomic_DNA"/>
</dbReference>
<evidence type="ECO:0000256" key="4">
    <source>
        <dbReference type="ARBA" id="ARBA00022692"/>
    </source>
</evidence>
<dbReference type="InterPro" id="IPR051310">
    <property type="entry name" value="MCP_chemotaxis"/>
</dbReference>
<keyword evidence="13" id="KW-1185">Reference proteome</keyword>
<keyword evidence="5" id="KW-1133">Transmembrane helix</keyword>
<evidence type="ECO:0000256" key="5">
    <source>
        <dbReference type="ARBA" id="ARBA00022989"/>
    </source>
</evidence>
<dbReference type="Proteomes" id="UP000254051">
    <property type="component" value="Unassembled WGS sequence"/>
</dbReference>
<name>A0A315ZP44_9FIRM</name>
<evidence type="ECO:0000259" key="10">
    <source>
        <dbReference type="PROSITE" id="PS50111"/>
    </source>
</evidence>
<dbReference type="InterPro" id="IPR003660">
    <property type="entry name" value="HAMP_dom"/>
</dbReference>
<proteinExistence type="inferred from homology"/>